<evidence type="ECO:0000256" key="2">
    <source>
        <dbReference type="SAM" id="MobiDB-lite"/>
    </source>
</evidence>
<reference evidence="3" key="1">
    <citation type="journal article" date="2022" name="Proc. Natl. Acad. Sci. U.S.A.">
        <title>Life cycle and functional genomics of the unicellular red alga Galdieria for elucidating algal and plant evolution and industrial use.</title>
        <authorList>
            <person name="Hirooka S."/>
            <person name="Itabashi T."/>
            <person name="Ichinose T.M."/>
            <person name="Onuma R."/>
            <person name="Fujiwara T."/>
            <person name="Yamashita S."/>
            <person name="Jong L.W."/>
            <person name="Tomita R."/>
            <person name="Iwane A.H."/>
            <person name="Miyagishima S.Y."/>
        </authorList>
    </citation>
    <scope>NUCLEOTIDE SEQUENCE</scope>
    <source>
        <strain evidence="3">NBRC 102759</strain>
    </source>
</reference>
<dbReference type="Proteomes" id="UP001061958">
    <property type="component" value="Unassembled WGS sequence"/>
</dbReference>
<gene>
    <name evidence="3" type="ORF">GpartN1_g1333.t1</name>
</gene>
<reference evidence="3" key="2">
    <citation type="submission" date="2022-01" db="EMBL/GenBank/DDBJ databases">
        <authorList>
            <person name="Hirooka S."/>
            <person name="Miyagishima S.Y."/>
        </authorList>
    </citation>
    <scope>NUCLEOTIDE SEQUENCE</scope>
    <source>
        <strain evidence="3">NBRC 102759</strain>
    </source>
</reference>
<feature type="coiled-coil region" evidence="1">
    <location>
        <begin position="304"/>
        <end position="359"/>
    </location>
</feature>
<keyword evidence="4" id="KW-1185">Reference proteome</keyword>
<protein>
    <recommendedName>
        <fullName evidence="5">BAR domain-containing protein</fullName>
    </recommendedName>
</protein>
<organism evidence="3 4">
    <name type="scientific">Galdieria partita</name>
    <dbReference type="NCBI Taxonomy" id="83374"/>
    <lineage>
        <taxon>Eukaryota</taxon>
        <taxon>Rhodophyta</taxon>
        <taxon>Bangiophyceae</taxon>
        <taxon>Galdieriales</taxon>
        <taxon>Galdieriaceae</taxon>
        <taxon>Galdieria</taxon>
    </lineage>
</organism>
<evidence type="ECO:0000256" key="1">
    <source>
        <dbReference type="SAM" id="Coils"/>
    </source>
</evidence>
<feature type="compositionally biased region" description="Polar residues" evidence="2">
    <location>
        <begin position="470"/>
        <end position="479"/>
    </location>
</feature>
<feature type="compositionally biased region" description="Polar residues" evidence="2">
    <location>
        <begin position="452"/>
        <end position="462"/>
    </location>
</feature>
<evidence type="ECO:0000313" key="4">
    <source>
        <dbReference type="Proteomes" id="UP001061958"/>
    </source>
</evidence>
<feature type="compositionally biased region" description="Polar residues" evidence="2">
    <location>
        <begin position="365"/>
        <end position="379"/>
    </location>
</feature>
<feature type="compositionally biased region" description="Low complexity" evidence="2">
    <location>
        <begin position="401"/>
        <end position="414"/>
    </location>
</feature>
<sequence length="500" mass="56134">MTTLWSSAVSVVPSVSSASSYIYDDDEELRTILLSCKKYRDTMDMVVRAAKAYRRSLGELAVAGKAAGEVYTCVAEFAKSTFEEERRRSHAHSMFGTRRDTSSVVFEDEAASTKFLYPENIRSLLTVLGEAEKNAHDGTTLFMERVSNPIIREGRRFHEKYMELHRLKEHYKNCKMRYLEAQKSLNKELSKPKTSMEAQVKGWAKVDELRREYNNISSHLLRFATQLEQEHHQALLEHAGAFILHHYGTLSASLDAVRPALKLVREQWLSGAVEFLGESDVLDARSFHVAVTPPSSVSPSSGNVRSLEERVAHLESENDSLRDECKSWKETAQKNGLEISAKESIIEKLREENEKLRSIIFSSNAPSSRKTSDLSFLSNSRERSIQGADSKDESKRDNNKDSSNSESSKQTSNRVVVGTRHGHNSVPGSWKESPAALISQYQAYKASRKSSRNVQLPTSSTGKDVKDSSNHMIETSGLSEKNGKLYDPGMISSYGVFVDK</sequence>
<dbReference type="OrthoDB" id="10353402at2759"/>
<proteinExistence type="predicted"/>
<name>A0A9C7PTA1_9RHOD</name>
<feature type="region of interest" description="Disordered" evidence="2">
    <location>
        <begin position="365"/>
        <end position="431"/>
    </location>
</feature>
<feature type="region of interest" description="Disordered" evidence="2">
    <location>
        <begin position="446"/>
        <end position="485"/>
    </location>
</feature>
<accession>A0A9C7PTA1</accession>
<comment type="caution">
    <text evidence="3">The sequence shown here is derived from an EMBL/GenBank/DDBJ whole genome shotgun (WGS) entry which is preliminary data.</text>
</comment>
<feature type="compositionally biased region" description="Basic and acidic residues" evidence="2">
    <location>
        <begin position="380"/>
        <end position="400"/>
    </location>
</feature>
<evidence type="ECO:0008006" key="5">
    <source>
        <dbReference type="Google" id="ProtNLM"/>
    </source>
</evidence>
<evidence type="ECO:0000313" key="3">
    <source>
        <dbReference type="EMBL" id="GJQ09542.1"/>
    </source>
</evidence>
<keyword evidence="1" id="KW-0175">Coiled coil</keyword>
<dbReference type="AlphaFoldDB" id="A0A9C7PTA1"/>
<dbReference type="EMBL" id="BQMJ01000009">
    <property type="protein sequence ID" value="GJQ09542.1"/>
    <property type="molecule type" value="Genomic_DNA"/>
</dbReference>